<accession>A0A6N2M6X4</accession>
<gene>
    <name evidence="4" type="ORF">SVIM_LOCUS317592</name>
</gene>
<sequence length="417" mass="46323">MKQNLISSQSLCAFPSPGGAKYQDNNGWSSERIPHPSSGSSRRNMSALTPFYGGRALPSKWEDAERWVCSPVLGYGVAKSSQCHPLRRAKSKSGPINVPPWDCYYQNYSPSMGALDGGIVRSFMVSSPFSTGVLMPNGVGSRYSGSGAREKTEGIDDANNTVDRIISRRDMATQMSPVGSSHSSCRGSSSSTPSISPVLVPASDHPGKLDIREFQVDKRATVIRWSERPGSRRIKRGQPDVKDFNPNAADAHSSSLDISEAVSDFSKQVPSASFWLQREEAKITAWENLQKARAEAAIRKLEMNLEKKRSSSMDKIMNKLRTTHMKAEEMRSSMSNRQDSKVSQKSCKSHFLLLCNSTKLKQHPKPDMHVRMNLIAILRGAAQLSGRLGLLPIDRQFESHNLQEHWRLLNWSFISDP</sequence>
<feature type="domain" description="Remorin C-terminal" evidence="3">
    <location>
        <begin position="276"/>
        <end position="346"/>
    </location>
</feature>
<dbReference type="PANTHER" id="PTHR31471">
    <property type="entry name" value="OS02G0116800 PROTEIN"/>
    <property type="match status" value="1"/>
</dbReference>
<organism evidence="4">
    <name type="scientific">Salix viminalis</name>
    <name type="common">Common osier</name>
    <name type="synonym">Basket willow</name>
    <dbReference type="NCBI Taxonomy" id="40686"/>
    <lineage>
        <taxon>Eukaryota</taxon>
        <taxon>Viridiplantae</taxon>
        <taxon>Streptophyta</taxon>
        <taxon>Embryophyta</taxon>
        <taxon>Tracheophyta</taxon>
        <taxon>Spermatophyta</taxon>
        <taxon>Magnoliopsida</taxon>
        <taxon>eudicotyledons</taxon>
        <taxon>Gunneridae</taxon>
        <taxon>Pentapetalae</taxon>
        <taxon>rosids</taxon>
        <taxon>fabids</taxon>
        <taxon>Malpighiales</taxon>
        <taxon>Salicaceae</taxon>
        <taxon>Saliceae</taxon>
        <taxon>Salix</taxon>
    </lineage>
</organism>
<protein>
    <recommendedName>
        <fullName evidence="3">Remorin C-terminal domain-containing protein</fullName>
    </recommendedName>
</protein>
<reference evidence="4" key="1">
    <citation type="submission" date="2019-03" db="EMBL/GenBank/DDBJ databases">
        <authorList>
            <person name="Mank J."/>
            <person name="Almeida P."/>
        </authorList>
    </citation>
    <scope>NUCLEOTIDE SEQUENCE</scope>
    <source>
        <strain evidence="4">78183</strain>
    </source>
</reference>
<evidence type="ECO:0000256" key="2">
    <source>
        <dbReference type="SAM" id="MobiDB-lite"/>
    </source>
</evidence>
<feature type="region of interest" description="Disordered" evidence="2">
    <location>
        <begin position="174"/>
        <end position="202"/>
    </location>
</feature>
<comment type="similarity">
    <text evidence="1">Belongs to the remorin family.</text>
</comment>
<proteinExistence type="inferred from homology"/>
<feature type="region of interest" description="Disordered" evidence="2">
    <location>
        <begin position="23"/>
        <end position="45"/>
    </location>
</feature>
<dbReference type="Pfam" id="PF03763">
    <property type="entry name" value="Remorin_C"/>
    <property type="match status" value="1"/>
</dbReference>
<dbReference type="AlphaFoldDB" id="A0A6N2M6X4"/>
<name>A0A6N2M6X4_SALVM</name>
<evidence type="ECO:0000256" key="1">
    <source>
        <dbReference type="ARBA" id="ARBA00005711"/>
    </source>
</evidence>
<evidence type="ECO:0000313" key="4">
    <source>
        <dbReference type="EMBL" id="VFU48459.1"/>
    </source>
</evidence>
<dbReference type="PANTHER" id="PTHR31471:SF2">
    <property type="entry name" value="REMORIN FAMILY PROTEIN"/>
    <property type="match status" value="1"/>
</dbReference>
<dbReference type="EMBL" id="CAADRP010001696">
    <property type="protein sequence ID" value="VFU48459.1"/>
    <property type="molecule type" value="Genomic_DNA"/>
</dbReference>
<evidence type="ECO:0000259" key="3">
    <source>
        <dbReference type="Pfam" id="PF03763"/>
    </source>
</evidence>
<feature type="region of interest" description="Disordered" evidence="2">
    <location>
        <begin position="229"/>
        <end position="252"/>
    </location>
</feature>
<dbReference type="InterPro" id="IPR005516">
    <property type="entry name" value="Remorin_C"/>
</dbReference>
<feature type="compositionally biased region" description="Low complexity" evidence="2">
    <location>
        <begin position="176"/>
        <end position="197"/>
    </location>
</feature>